<evidence type="ECO:0000313" key="2">
    <source>
        <dbReference type="Proteomes" id="UP000031668"/>
    </source>
</evidence>
<sequence>MSDYPKIRKVVKDFDDVVANVIRSQVQDTFVLALFTITDAWEQKNCSNFTHKSLAKILTDDQIGSDDPPRFVTLLEELNVDNVVENYKKYRNFFNELKNFLEFLKTKMMSMLEKEEQSITKPERKHFEKIVTKLIKTSSCFNRKKEQLKECLCKAGTFSMYCN</sequence>
<name>A0A0C2IWK5_THEKT</name>
<organism evidence="1 2">
    <name type="scientific">Thelohanellus kitauei</name>
    <name type="common">Myxosporean</name>
    <dbReference type="NCBI Taxonomy" id="669202"/>
    <lineage>
        <taxon>Eukaryota</taxon>
        <taxon>Metazoa</taxon>
        <taxon>Cnidaria</taxon>
        <taxon>Myxozoa</taxon>
        <taxon>Myxosporea</taxon>
        <taxon>Bivalvulida</taxon>
        <taxon>Platysporina</taxon>
        <taxon>Myxobolidae</taxon>
        <taxon>Thelohanellus</taxon>
    </lineage>
</organism>
<dbReference type="AlphaFoldDB" id="A0A0C2IWK5"/>
<proteinExistence type="predicted"/>
<reference evidence="1 2" key="1">
    <citation type="journal article" date="2014" name="Genome Biol. Evol.">
        <title>The genome of the myxosporean Thelohanellus kitauei shows adaptations to nutrient acquisition within its fish host.</title>
        <authorList>
            <person name="Yang Y."/>
            <person name="Xiong J."/>
            <person name="Zhou Z."/>
            <person name="Huo F."/>
            <person name="Miao W."/>
            <person name="Ran C."/>
            <person name="Liu Y."/>
            <person name="Zhang J."/>
            <person name="Feng J."/>
            <person name="Wang M."/>
            <person name="Wang M."/>
            <person name="Wang L."/>
            <person name="Yao B."/>
        </authorList>
    </citation>
    <scope>NUCLEOTIDE SEQUENCE [LARGE SCALE GENOMIC DNA]</scope>
    <source>
        <strain evidence="1">Wuqing</strain>
    </source>
</reference>
<dbReference type="EMBL" id="JWZT01002308">
    <property type="protein sequence ID" value="KII69729.1"/>
    <property type="molecule type" value="Genomic_DNA"/>
</dbReference>
<gene>
    <name evidence="1" type="ORF">RF11_10693</name>
</gene>
<evidence type="ECO:0000313" key="1">
    <source>
        <dbReference type="EMBL" id="KII69729.1"/>
    </source>
</evidence>
<protein>
    <submittedName>
        <fullName evidence="1">Uncharacterized protein</fullName>
    </submittedName>
</protein>
<dbReference type="Proteomes" id="UP000031668">
    <property type="component" value="Unassembled WGS sequence"/>
</dbReference>
<keyword evidence="2" id="KW-1185">Reference proteome</keyword>
<comment type="caution">
    <text evidence="1">The sequence shown here is derived from an EMBL/GenBank/DDBJ whole genome shotgun (WGS) entry which is preliminary data.</text>
</comment>
<accession>A0A0C2IWK5</accession>